<comment type="caution">
    <text evidence="3">The sequence shown here is derived from an EMBL/GenBank/DDBJ whole genome shotgun (WGS) entry which is preliminary data.</text>
</comment>
<gene>
    <name evidence="3" type="ORF">AALO_G00097370</name>
</gene>
<dbReference type="AlphaFoldDB" id="A0AAV6GT22"/>
<feature type="region of interest" description="Disordered" evidence="1">
    <location>
        <begin position="1"/>
        <end position="38"/>
    </location>
</feature>
<dbReference type="GO" id="GO:0005667">
    <property type="term" value="C:transcription regulator complex"/>
    <property type="evidence" value="ECO:0007669"/>
    <property type="project" value="TreeGrafter"/>
</dbReference>
<dbReference type="GO" id="GO:0005634">
    <property type="term" value="C:nucleus"/>
    <property type="evidence" value="ECO:0007669"/>
    <property type="project" value="TreeGrafter"/>
</dbReference>
<accession>A0AAV6GT22</accession>
<keyword evidence="4" id="KW-1185">Reference proteome</keyword>
<evidence type="ECO:0000259" key="2">
    <source>
        <dbReference type="Pfam" id="PF16788"/>
    </source>
</evidence>
<evidence type="ECO:0000313" key="4">
    <source>
        <dbReference type="Proteomes" id="UP000823561"/>
    </source>
</evidence>
<feature type="compositionally biased region" description="Basic and acidic residues" evidence="1">
    <location>
        <begin position="10"/>
        <end position="37"/>
    </location>
</feature>
<dbReference type="PANTHER" id="PTHR23210:SF26">
    <property type="entry name" value="ACTIVATING TRANSCRIPTION FACTOR 7-INTERACTING PROTEIN 1"/>
    <property type="match status" value="1"/>
</dbReference>
<feature type="domain" description="ATF7-interacting protein protein binding" evidence="2">
    <location>
        <begin position="32"/>
        <end position="134"/>
    </location>
</feature>
<proteinExistence type="predicted"/>
<dbReference type="InterPro" id="IPR031870">
    <property type="entry name" value="ATF7IP_BD"/>
</dbReference>
<protein>
    <recommendedName>
        <fullName evidence="2">ATF7-interacting protein protein binding domain-containing protein</fullName>
    </recommendedName>
</protein>
<evidence type="ECO:0000313" key="3">
    <source>
        <dbReference type="EMBL" id="KAG5278293.1"/>
    </source>
</evidence>
<dbReference type="Pfam" id="PF16788">
    <property type="entry name" value="ATF7IP_BD"/>
    <property type="match status" value="1"/>
</dbReference>
<reference evidence="3" key="1">
    <citation type="submission" date="2020-10" db="EMBL/GenBank/DDBJ databases">
        <title>Chromosome-scale genome assembly of the Allis shad, Alosa alosa.</title>
        <authorList>
            <person name="Margot Z."/>
            <person name="Christophe K."/>
            <person name="Cabau C."/>
            <person name="Louis A."/>
            <person name="Berthelot C."/>
            <person name="Parey E."/>
            <person name="Roest Crollius H."/>
            <person name="Montfort J."/>
            <person name="Robinson-Rechavi M."/>
            <person name="Bucao C."/>
            <person name="Bouchez O."/>
            <person name="Gislard M."/>
            <person name="Lluch J."/>
            <person name="Milhes M."/>
            <person name="Lampietro C."/>
            <person name="Lopez Roques C."/>
            <person name="Donnadieu C."/>
            <person name="Braasch I."/>
            <person name="Desvignes T."/>
            <person name="Postlethwait J."/>
            <person name="Bobe J."/>
            <person name="Guiguen Y."/>
        </authorList>
    </citation>
    <scope>NUCLEOTIDE SEQUENCE</scope>
    <source>
        <strain evidence="3">M-15738</strain>
        <tissue evidence="3">Blood</tissue>
    </source>
</reference>
<name>A0AAV6GT22_9TELE</name>
<dbReference type="Proteomes" id="UP000823561">
    <property type="component" value="Chromosome 7"/>
</dbReference>
<evidence type="ECO:0000256" key="1">
    <source>
        <dbReference type="SAM" id="MobiDB-lite"/>
    </source>
</evidence>
<dbReference type="GO" id="GO:0006355">
    <property type="term" value="P:regulation of DNA-templated transcription"/>
    <property type="evidence" value="ECO:0007669"/>
    <property type="project" value="TreeGrafter"/>
</dbReference>
<dbReference type="InterPro" id="IPR026085">
    <property type="entry name" value="ATF7-int"/>
</dbReference>
<sequence length="176" mass="19737">MPHPQARSGRCPDGEKTEEKAGEATAEEERGGKRPRVEGLQLEVEAQIELKITDGAAGSRLKIEKVVQKLVEERLRVLELTVFDRTLQELKERVEKIDCATKHQGTLNTLQARIARLVKKFGAANQASENSRKVQEVSELVDAGAEFRLDVAKRIGCSYCWIMSNLNEIYNTKGFL</sequence>
<organism evidence="3 4">
    <name type="scientific">Alosa alosa</name>
    <name type="common">allis shad</name>
    <dbReference type="NCBI Taxonomy" id="278164"/>
    <lineage>
        <taxon>Eukaryota</taxon>
        <taxon>Metazoa</taxon>
        <taxon>Chordata</taxon>
        <taxon>Craniata</taxon>
        <taxon>Vertebrata</taxon>
        <taxon>Euteleostomi</taxon>
        <taxon>Actinopterygii</taxon>
        <taxon>Neopterygii</taxon>
        <taxon>Teleostei</taxon>
        <taxon>Clupei</taxon>
        <taxon>Clupeiformes</taxon>
        <taxon>Clupeoidei</taxon>
        <taxon>Clupeidae</taxon>
        <taxon>Alosa</taxon>
    </lineage>
</organism>
<dbReference type="EMBL" id="JADWDJ010000007">
    <property type="protein sequence ID" value="KAG5278293.1"/>
    <property type="molecule type" value="Genomic_DNA"/>
</dbReference>
<dbReference type="PANTHER" id="PTHR23210">
    <property type="entry name" value="ACTIVATING TRANSCRIPTION FACTOR 7 INTERACTING PROTEIN"/>
    <property type="match status" value="1"/>
</dbReference>
<dbReference type="GO" id="GO:0003712">
    <property type="term" value="F:transcription coregulator activity"/>
    <property type="evidence" value="ECO:0007669"/>
    <property type="project" value="TreeGrafter"/>
</dbReference>